<dbReference type="PANTHER" id="PTHR43394">
    <property type="entry name" value="ATP-DEPENDENT PERMEASE MDL1, MITOCHONDRIAL"/>
    <property type="match status" value="1"/>
</dbReference>
<dbReference type="AlphaFoldDB" id="A0A318JYE6"/>
<keyword evidence="3" id="KW-1003">Cell membrane</keyword>
<dbReference type="PROSITE" id="PS50929">
    <property type="entry name" value="ABC_TM1F"/>
    <property type="match status" value="1"/>
</dbReference>
<accession>A0A318JYE6</accession>
<dbReference type="InterPro" id="IPR027417">
    <property type="entry name" value="P-loop_NTPase"/>
</dbReference>
<dbReference type="Gene3D" id="3.40.50.300">
    <property type="entry name" value="P-loop containing nucleotide triphosphate hydrolases"/>
    <property type="match status" value="1"/>
</dbReference>
<dbReference type="SMART" id="SM00382">
    <property type="entry name" value="AAA"/>
    <property type="match status" value="1"/>
</dbReference>
<evidence type="ECO:0000256" key="6">
    <source>
        <dbReference type="ARBA" id="ARBA00022741"/>
    </source>
</evidence>
<dbReference type="Proteomes" id="UP000247569">
    <property type="component" value="Unassembled WGS sequence"/>
</dbReference>
<evidence type="ECO:0000256" key="9">
    <source>
        <dbReference type="ARBA" id="ARBA00023136"/>
    </source>
</evidence>
<dbReference type="Pfam" id="PF00664">
    <property type="entry name" value="ABC_membrane"/>
    <property type="match status" value="1"/>
</dbReference>
<organism evidence="14 15">
    <name type="scientific">Nocardia tenerifensis</name>
    <dbReference type="NCBI Taxonomy" id="228006"/>
    <lineage>
        <taxon>Bacteria</taxon>
        <taxon>Bacillati</taxon>
        <taxon>Actinomycetota</taxon>
        <taxon>Actinomycetes</taxon>
        <taxon>Mycobacteriales</taxon>
        <taxon>Nocardiaceae</taxon>
        <taxon>Nocardia</taxon>
    </lineage>
</organism>
<evidence type="ECO:0000256" key="8">
    <source>
        <dbReference type="ARBA" id="ARBA00022989"/>
    </source>
</evidence>
<dbReference type="InterPro" id="IPR036640">
    <property type="entry name" value="ABC1_TM_sf"/>
</dbReference>
<dbReference type="PANTHER" id="PTHR43394:SF1">
    <property type="entry name" value="ATP-BINDING CASSETTE SUB-FAMILY B MEMBER 10, MITOCHONDRIAL"/>
    <property type="match status" value="1"/>
</dbReference>
<comment type="similarity">
    <text evidence="10">Belongs to the ABC transporter superfamily. Siderophore-Fe(3+) uptake transporter (SIUT) (TC 3.A.1.21) family.</text>
</comment>
<evidence type="ECO:0000256" key="4">
    <source>
        <dbReference type="ARBA" id="ARBA00022519"/>
    </source>
</evidence>
<gene>
    <name evidence="14" type="ORF">DFR70_112106</name>
</gene>
<feature type="transmembrane region" description="Helical" evidence="11">
    <location>
        <begin position="21"/>
        <end position="45"/>
    </location>
</feature>
<evidence type="ECO:0000256" key="7">
    <source>
        <dbReference type="ARBA" id="ARBA00022840"/>
    </source>
</evidence>
<keyword evidence="2" id="KW-0813">Transport</keyword>
<feature type="transmembrane region" description="Helical" evidence="11">
    <location>
        <begin position="137"/>
        <end position="157"/>
    </location>
</feature>
<protein>
    <submittedName>
        <fullName evidence="14">ATP-binding cassette subfamily B protein</fullName>
    </submittedName>
</protein>
<dbReference type="InterPro" id="IPR011527">
    <property type="entry name" value="ABC1_TM_dom"/>
</dbReference>
<dbReference type="InterPro" id="IPR003593">
    <property type="entry name" value="AAA+_ATPase"/>
</dbReference>
<dbReference type="Gene3D" id="1.20.1560.10">
    <property type="entry name" value="ABC transporter type 1, transmembrane domain"/>
    <property type="match status" value="1"/>
</dbReference>
<feature type="transmembrane region" description="Helical" evidence="11">
    <location>
        <begin position="249"/>
        <end position="270"/>
    </location>
</feature>
<keyword evidence="8 11" id="KW-1133">Transmembrane helix</keyword>
<keyword evidence="15" id="KW-1185">Reference proteome</keyword>
<keyword evidence="7 14" id="KW-0067">ATP-binding</keyword>
<keyword evidence="9 11" id="KW-0472">Membrane</keyword>
<evidence type="ECO:0000259" key="12">
    <source>
        <dbReference type="PROSITE" id="PS50893"/>
    </source>
</evidence>
<proteinExistence type="inferred from homology"/>
<sequence>MPQHHQLRRIVRLFRPYRARLALVAALVCLSSVVALASPFMLRAVLDDALPHGRTGLLTLLAAGMIAVAALTSVFGVLQTYISTTVGQDVMHDLRSAVYAQLQRMPLSFFTKTRTGEVQSRIANDIGGMQSTVTSTATSLVSNFTTVVAAVTAMVVLDWRLTLVSLIMLPFFVWISRRVGSERRKITGQRQEKLAGMSAIVEESLSVSGILLGRTMGRSPALVDGFTRESRGLVDLEIRASMAGRWRQSTITIVMSAMPAVIYWAAGLSVTAGKPLVSIGTLVAFTTLQTTLLRPMVQLLSTGVEVQSSLALFGRIFEYLDLKPEIEEPARPVPLGEVTGEVRFEHVGFSYGQDGRDVLSDIDLTVPAGSSLAVVGETGSGKTTLGYLVARLYDVSSGRVTIDGKDVRDLAFADLAAAVGVVSQETYLFHATVADNLRFAKPDATEQELHEAARVARIHDHIVSLPDGYDTLVGERGYRFSGGEKQRLAVARAVLRNPPILVLDEATSALDTRTEREVQQAIDALSVDRTTITIAHRLSTIRDADQIVVLDQGRIVERGSHEELMALDGRYAALLSRDDALVEAA</sequence>
<evidence type="ECO:0000256" key="10">
    <source>
        <dbReference type="ARBA" id="ARBA00023455"/>
    </source>
</evidence>
<evidence type="ECO:0000256" key="5">
    <source>
        <dbReference type="ARBA" id="ARBA00022692"/>
    </source>
</evidence>
<evidence type="ECO:0000313" key="15">
    <source>
        <dbReference type="Proteomes" id="UP000247569"/>
    </source>
</evidence>
<comment type="subcellular location">
    <subcellularLocation>
        <location evidence="1">Cell inner membrane</location>
        <topology evidence="1">Multi-pass membrane protein</topology>
    </subcellularLocation>
</comment>
<reference evidence="14 15" key="1">
    <citation type="submission" date="2018-05" db="EMBL/GenBank/DDBJ databases">
        <title>Genomic Encyclopedia of Type Strains, Phase IV (KMG-IV): sequencing the most valuable type-strain genomes for metagenomic binning, comparative biology and taxonomic classification.</title>
        <authorList>
            <person name="Goeker M."/>
        </authorList>
    </citation>
    <scope>NUCLEOTIDE SEQUENCE [LARGE SCALE GENOMIC DNA]</scope>
    <source>
        <strain evidence="14 15">DSM 44704</strain>
    </source>
</reference>
<evidence type="ECO:0000256" key="3">
    <source>
        <dbReference type="ARBA" id="ARBA00022475"/>
    </source>
</evidence>
<dbReference type="InterPro" id="IPR003439">
    <property type="entry name" value="ABC_transporter-like_ATP-bd"/>
</dbReference>
<dbReference type="SUPFAM" id="SSF90123">
    <property type="entry name" value="ABC transporter transmembrane region"/>
    <property type="match status" value="1"/>
</dbReference>
<dbReference type="FunFam" id="3.40.50.300:FF:000221">
    <property type="entry name" value="Multidrug ABC transporter ATP-binding protein"/>
    <property type="match status" value="1"/>
</dbReference>
<evidence type="ECO:0000256" key="11">
    <source>
        <dbReference type="SAM" id="Phobius"/>
    </source>
</evidence>
<keyword evidence="4" id="KW-0997">Cell inner membrane</keyword>
<dbReference type="Pfam" id="PF00005">
    <property type="entry name" value="ABC_tran"/>
    <property type="match status" value="1"/>
</dbReference>
<evidence type="ECO:0000313" key="14">
    <source>
        <dbReference type="EMBL" id="PXX59189.1"/>
    </source>
</evidence>
<feature type="domain" description="ABC transporter" evidence="12">
    <location>
        <begin position="342"/>
        <end position="577"/>
    </location>
</feature>
<dbReference type="InterPro" id="IPR017871">
    <property type="entry name" value="ABC_transporter-like_CS"/>
</dbReference>
<dbReference type="EMBL" id="QJKF01000012">
    <property type="protein sequence ID" value="PXX59189.1"/>
    <property type="molecule type" value="Genomic_DNA"/>
</dbReference>
<evidence type="ECO:0000256" key="1">
    <source>
        <dbReference type="ARBA" id="ARBA00004429"/>
    </source>
</evidence>
<dbReference type="GO" id="GO:0015421">
    <property type="term" value="F:ABC-type oligopeptide transporter activity"/>
    <property type="evidence" value="ECO:0007669"/>
    <property type="project" value="TreeGrafter"/>
</dbReference>
<dbReference type="GO" id="GO:0016887">
    <property type="term" value="F:ATP hydrolysis activity"/>
    <property type="evidence" value="ECO:0007669"/>
    <property type="project" value="InterPro"/>
</dbReference>
<feature type="domain" description="ABC transmembrane type-1" evidence="13">
    <location>
        <begin position="22"/>
        <end position="308"/>
    </location>
</feature>
<dbReference type="PROSITE" id="PS00211">
    <property type="entry name" value="ABC_TRANSPORTER_1"/>
    <property type="match status" value="1"/>
</dbReference>
<evidence type="ECO:0000256" key="2">
    <source>
        <dbReference type="ARBA" id="ARBA00022448"/>
    </source>
</evidence>
<dbReference type="GO" id="GO:0005524">
    <property type="term" value="F:ATP binding"/>
    <property type="evidence" value="ECO:0007669"/>
    <property type="project" value="UniProtKB-KW"/>
</dbReference>
<keyword evidence="5 11" id="KW-0812">Transmembrane</keyword>
<dbReference type="CDD" id="cd18550">
    <property type="entry name" value="ABC_6TM_exporter_like"/>
    <property type="match status" value="1"/>
</dbReference>
<dbReference type="SUPFAM" id="SSF52540">
    <property type="entry name" value="P-loop containing nucleoside triphosphate hydrolases"/>
    <property type="match status" value="1"/>
</dbReference>
<feature type="transmembrane region" description="Helical" evidence="11">
    <location>
        <begin position="57"/>
        <end position="78"/>
    </location>
</feature>
<dbReference type="InterPro" id="IPR039421">
    <property type="entry name" value="Type_1_exporter"/>
</dbReference>
<dbReference type="PROSITE" id="PS50893">
    <property type="entry name" value="ABC_TRANSPORTER_2"/>
    <property type="match status" value="1"/>
</dbReference>
<feature type="transmembrane region" description="Helical" evidence="11">
    <location>
        <begin position="163"/>
        <end position="180"/>
    </location>
</feature>
<name>A0A318JYE6_9NOCA</name>
<comment type="caution">
    <text evidence="14">The sequence shown here is derived from an EMBL/GenBank/DDBJ whole genome shotgun (WGS) entry which is preliminary data.</text>
</comment>
<dbReference type="GO" id="GO:0005886">
    <property type="term" value="C:plasma membrane"/>
    <property type="evidence" value="ECO:0007669"/>
    <property type="project" value="UniProtKB-SubCell"/>
</dbReference>
<evidence type="ECO:0000259" key="13">
    <source>
        <dbReference type="PROSITE" id="PS50929"/>
    </source>
</evidence>
<keyword evidence="6" id="KW-0547">Nucleotide-binding</keyword>